<dbReference type="InterPro" id="IPR000577">
    <property type="entry name" value="Carb_kinase_FGGY"/>
</dbReference>
<name>A0ABY0V608_9ACTO</name>
<feature type="domain" description="Carbohydrate kinase FGGY N-terminal" evidence="5">
    <location>
        <begin position="4"/>
        <end position="257"/>
    </location>
</feature>
<sequence length="531" mass="58302">MITVLAYDVGTSGVKTCLFEIDDRIRIIDSVSASYSLHVLPDGGAEQDPDEWWQAIVQTTRQIARDHPEQCATLTGISFCAQMQCLVMVDRRGRPVCPAMSYMDQRASVEMRLIGGKAPRISGVNAGILAKALYHTGAAPASVKDPVWKYHWVRRNKPEAFARAYKWLDAKEAIIARMTGKFVMSHDSAFATLLYDVRARKGRFSPEVMRALHVNPAHMPEIVASTDVVGPLLAEAADELGLPEETPVYAGGGDASLIGVGAGATELHDTHVYMGTSGWVGTVTDKRAVDLSAMIATVVGADPSRYHYFAELETAGKCLEWVKDHLALDEINVYLDKHSVCEGMEARFRSLYDYMSEVISRSEPGAGGVLFTPWLHGNRCPFEDPNARAMFMNISLNTGKTELMRAVVEGVCYHMRWFIETQEKKVMTSSVVRFVGGGALSDVTAQILADIVGRPVEVTENPQDAGAVGAALLVAVGAGITPTVESARRLVTVHARFEPRRELAQTYARQYDAYRKIYPANKKIFSLLNRG</sequence>
<reference evidence="7 8" key="1">
    <citation type="submission" date="2016-10" db="EMBL/GenBank/DDBJ databases">
        <authorList>
            <person name="Varghese N."/>
            <person name="Submissions S."/>
        </authorList>
    </citation>
    <scope>NUCLEOTIDE SEQUENCE [LARGE SCALE GENOMIC DNA]</scope>
    <source>
        <strain evidence="7 8">DSM 9169</strain>
    </source>
</reference>
<evidence type="ECO:0000256" key="3">
    <source>
        <dbReference type="ARBA" id="ARBA00022679"/>
    </source>
</evidence>
<dbReference type="InterPro" id="IPR050406">
    <property type="entry name" value="FGGY_Carb_Kinase"/>
</dbReference>
<evidence type="ECO:0000313" key="7">
    <source>
        <dbReference type="EMBL" id="SDT88657.1"/>
    </source>
</evidence>
<dbReference type="RefSeq" id="WP_257525387.1">
    <property type="nucleotide sequence ID" value="NZ_LT629792.1"/>
</dbReference>
<dbReference type="PANTHER" id="PTHR43095:SF5">
    <property type="entry name" value="XYLULOSE KINASE"/>
    <property type="match status" value="1"/>
</dbReference>
<protein>
    <submittedName>
        <fullName evidence="7">Xylulokinase</fullName>
    </submittedName>
</protein>
<organism evidence="7 8">
    <name type="scientific">Schaalia radingae</name>
    <dbReference type="NCBI Taxonomy" id="131110"/>
    <lineage>
        <taxon>Bacteria</taxon>
        <taxon>Bacillati</taxon>
        <taxon>Actinomycetota</taxon>
        <taxon>Actinomycetes</taxon>
        <taxon>Actinomycetales</taxon>
        <taxon>Actinomycetaceae</taxon>
        <taxon>Schaalia</taxon>
    </lineage>
</organism>
<comment type="similarity">
    <text evidence="1">Belongs to the FGGY kinase family.</text>
</comment>
<keyword evidence="2" id="KW-0119">Carbohydrate metabolism</keyword>
<dbReference type="InterPro" id="IPR043129">
    <property type="entry name" value="ATPase_NBD"/>
</dbReference>
<feature type="domain" description="Carbohydrate kinase FGGY C-terminal" evidence="6">
    <location>
        <begin position="273"/>
        <end position="477"/>
    </location>
</feature>
<evidence type="ECO:0000259" key="6">
    <source>
        <dbReference type="Pfam" id="PF02782"/>
    </source>
</evidence>
<dbReference type="Gene3D" id="3.30.420.40">
    <property type="match status" value="2"/>
</dbReference>
<dbReference type="CDD" id="cd07805">
    <property type="entry name" value="ASKHA_NBD_FGGY_CvXK-like"/>
    <property type="match status" value="1"/>
</dbReference>
<dbReference type="Pfam" id="PF02782">
    <property type="entry name" value="FGGY_C"/>
    <property type="match status" value="1"/>
</dbReference>
<keyword evidence="4" id="KW-0418">Kinase</keyword>
<gene>
    <name evidence="7" type="ORF">SAMN04489714_0566</name>
</gene>
<keyword evidence="3" id="KW-0808">Transferase</keyword>
<evidence type="ECO:0000256" key="2">
    <source>
        <dbReference type="ARBA" id="ARBA00022629"/>
    </source>
</evidence>
<keyword evidence="8" id="KW-1185">Reference proteome</keyword>
<keyword evidence="2" id="KW-0859">Xylose metabolism</keyword>
<evidence type="ECO:0000256" key="1">
    <source>
        <dbReference type="ARBA" id="ARBA00009156"/>
    </source>
</evidence>
<accession>A0ABY0V608</accession>
<dbReference type="EMBL" id="LT629792">
    <property type="protein sequence ID" value="SDT88657.1"/>
    <property type="molecule type" value="Genomic_DNA"/>
</dbReference>
<dbReference type="Pfam" id="PF00370">
    <property type="entry name" value="FGGY_N"/>
    <property type="match status" value="1"/>
</dbReference>
<dbReference type="PANTHER" id="PTHR43095">
    <property type="entry name" value="SUGAR KINASE"/>
    <property type="match status" value="1"/>
</dbReference>
<dbReference type="SUPFAM" id="SSF53067">
    <property type="entry name" value="Actin-like ATPase domain"/>
    <property type="match status" value="2"/>
</dbReference>
<evidence type="ECO:0000313" key="8">
    <source>
        <dbReference type="Proteomes" id="UP000198976"/>
    </source>
</evidence>
<evidence type="ECO:0000259" key="5">
    <source>
        <dbReference type="Pfam" id="PF00370"/>
    </source>
</evidence>
<dbReference type="InterPro" id="IPR018484">
    <property type="entry name" value="FGGY_N"/>
</dbReference>
<dbReference type="PIRSF" id="PIRSF000538">
    <property type="entry name" value="GlpK"/>
    <property type="match status" value="1"/>
</dbReference>
<evidence type="ECO:0000256" key="4">
    <source>
        <dbReference type="ARBA" id="ARBA00022777"/>
    </source>
</evidence>
<dbReference type="Proteomes" id="UP000198976">
    <property type="component" value="Chromosome I"/>
</dbReference>
<dbReference type="InterPro" id="IPR018485">
    <property type="entry name" value="FGGY_C"/>
</dbReference>
<proteinExistence type="inferred from homology"/>